<dbReference type="PANTHER" id="PTHR42973:SF39">
    <property type="entry name" value="FAD-BINDING PCMH-TYPE DOMAIN-CONTAINING PROTEIN"/>
    <property type="match status" value="1"/>
</dbReference>
<evidence type="ECO:0000256" key="1">
    <source>
        <dbReference type="ARBA" id="ARBA00001974"/>
    </source>
</evidence>
<dbReference type="AlphaFoldDB" id="A0A6N0JIU9"/>
<dbReference type="SUPFAM" id="SSF56176">
    <property type="entry name" value="FAD-binding/transporter-associated domain-like"/>
    <property type="match status" value="1"/>
</dbReference>
<evidence type="ECO:0000256" key="5">
    <source>
        <dbReference type="ARBA" id="ARBA00023002"/>
    </source>
</evidence>
<evidence type="ECO:0000313" key="8">
    <source>
        <dbReference type="Proteomes" id="UP000509782"/>
    </source>
</evidence>
<dbReference type="InterPro" id="IPR016167">
    <property type="entry name" value="FAD-bd_PCMH_sub1"/>
</dbReference>
<dbReference type="Gene3D" id="3.40.462.20">
    <property type="match status" value="1"/>
</dbReference>
<sequence>MSKLSNDALDALKASARGQVLAPGAAGYDDARKIWNAMIDRRPAVIVRCAGTADVRRAVDFARKNDLVVAVRGGGHNIAGLAVCDGGMMIDLSPMKSVRVDPRLARAYVEPGATLADVDHETQAFGLAVPLGVNSTTGVAGLTLGGGFGWLTRRYGMTIDNLVSADVVTADGGFLHASEQDNEDLFWAIRGGGGNFGVVTMFEFQLHPVGPMVYGGLVVLPLEQGREALLKYREALDAMPEELTVWAVLRLAPPLPFLPPAVHGKPMLAFAICYSGDPDQGPAAVEAVRGWGKPYGEHLGPMPYAAWQQAFDPLLTPGARNYWKSHNLGLLQDGLIDAIIAAVEDLPSPQCEIFLGYIGGVAMRVPVPATAYPHRAAQFAMNVHGRWDAPQDDERCIAWARALFRSTEPYSQGGVYVNFLTQDEPERLGAAYGPNFERLVRAKTLYDPRNLFRHNQNIPPTAS</sequence>
<dbReference type="RefSeq" id="WP_088145660.1">
    <property type="nucleotide sequence ID" value="NZ_CP054569.1"/>
</dbReference>
<reference evidence="7 8" key="1">
    <citation type="submission" date="2020-05" db="EMBL/GenBank/DDBJ databases">
        <title>FDA dAtabase for Regulatory Grade micrObial Sequences (FDA-ARGOS): Supporting development and validation of Infectious Disease Dx tests.</title>
        <authorList>
            <person name="Sproer C."/>
            <person name="Gronow S."/>
            <person name="Severitt S."/>
            <person name="Schroder I."/>
            <person name="Tallon L."/>
            <person name="Sadzewicz L."/>
            <person name="Zhao X."/>
            <person name="Vavikolanu K."/>
            <person name="Mehta A."/>
            <person name="Aluvathingal J."/>
            <person name="Nadendla S."/>
            <person name="Myers T."/>
            <person name="Yan Y."/>
            <person name="Sichtig H."/>
        </authorList>
    </citation>
    <scope>NUCLEOTIDE SEQUENCE [LARGE SCALE GENOMIC DNA]</scope>
    <source>
        <strain evidence="7 8">FDAARGOS_787</strain>
    </source>
</reference>
<dbReference type="EMBL" id="CP054569">
    <property type="protein sequence ID" value="QKQ47002.1"/>
    <property type="molecule type" value="Genomic_DNA"/>
</dbReference>
<dbReference type="InterPro" id="IPR006093">
    <property type="entry name" value="Oxy_OxRdtase_FAD_BS"/>
</dbReference>
<evidence type="ECO:0000256" key="3">
    <source>
        <dbReference type="ARBA" id="ARBA00022630"/>
    </source>
</evidence>
<organism evidence="7 8">
    <name type="scientific">Achromobacter denitrificans</name>
    <name type="common">Alcaligenes denitrificans</name>
    <dbReference type="NCBI Taxonomy" id="32002"/>
    <lineage>
        <taxon>Bacteria</taxon>
        <taxon>Pseudomonadati</taxon>
        <taxon>Pseudomonadota</taxon>
        <taxon>Betaproteobacteria</taxon>
        <taxon>Burkholderiales</taxon>
        <taxon>Alcaligenaceae</taxon>
        <taxon>Achromobacter</taxon>
    </lineage>
</organism>
<dbReference type="PANTHER" id="PTHR42973">
    <property type="entry name" value="BINDING OXIDOREDUCTASE, PUTATIVE (AFU_ORTHOLOGUE AFUA_1G17690)-RELATED"/>
    <property type="match status" value="1"/>
</dbReference>
<accession>A0A6N0JIU9</accession>
<gene>
    <name evidence="7" type="ORF">FOC81_09980</name>
</gene>
<dbReference type="Pfam" id="PF01565">
    <property type="entry name" value="FAD_binding_4"/>
    <property type="match status" value="1"/>
</dbReference>
<dbReference type="PROSITE" id="PS00862">
    <property type="entry name" value="OX2_COVAL_FAD"/>
    <property type="match status" value="1"/>
</dbReference>
<protein>
    <submittedName>
        <fullName evidence="7">FAD-binding oxidoreductase</fullName>
    </submittedName>
</protein>
<evidence type="ECO:0000313" key="7">
    <source>
        <dbReference type="EMBL" id="QKQ47002.1"/>
    </source>
</evidence>
<evidence type="ECO:0000256" key="2">
    <source>
        <dbReference type="ARBA" id="ARBA00005466"/>
    </source>
</evidence>
<dbReference type="InterPro" id="IPR036318">
    <property type="entry name" value="FAD-bd_PCMH-like_sf"/>
</dbReference>
<dbReference type="PROSITE" id="PS51387">
    <property type="entry name" value="FAD_PCMH"/>
    <property type="match status" value="1"/>
</dbReference>
<dbReference type="InterPro" id="IPR006094">
    <property type="entry name" value="Oxid_FAD_bind_N"/>
</dbReference>
<comment type="similarity">
    <text evidence="2">Belongs to the oxygen-dependent FAD-linked oxidoreductase family.</text>
</comment>
<keyword evidence="3" id="KW-0285">Flavoprotein</keyword>
<dbReference type="InterPro" id="IPR016166">
    <property type="entry name" value="FAD-bd_PCMH"/>
</dbReference>
<dbReference type="InterPro" id="IPR012951">
    <property type="entry name" value="BBE"/>
</dbReference>
<keyword evidence="4" id="KW-0274">FAD</keyword>
<comment type="cofactor">
    <cofactor evidence="1">
        <name>FAD</name>
        <dbReference type="ChEBI" id="CHEBI:57692"/>
    </cofactor>
</comment>
<feature type="domain" description="FAD-binding PCMH-type" evidence="6">
    <location>
        <begin position="39"/>
        <end position="209"/>
    </location>
</feature>
<name>A0A6N0JIU9_ACHDE</name>
<dbReference type="Proteomes" id="UP000509782">
    <property type="component" value="Chromosome"/>
</dbReference>
<dbReference type="GO" id="GO:0016491">
    <property type="term" value="F:oxidoreductase activity"/>
    <property type="evidence" value="ECO:0007669"/>
    <property type="project" value="UniProtKB-KW"/>
</dbReference>
<dbReference type="Gene3D" id="3.30.465.10">
    <property type="match status" value="1"/>
</dbReference>
<proteinExistence type="inferred from homology"/>
<keyword evidence="5" id="KW-0560">Oxidoreductase</keyword>
<dbReference type="Gene3D" id="3.30.43.10">
    <property type="entry name" value="Uridine Diphospho-n-acetylenolpyruvylglucosamine Reductase, domain 2"/>
    <property type="match status" value="1"/>
</dbReference>
<dbReference type="GO" id="GO:0071949">
    <property type="term" value="F:FAD binding"/>
    <property type="evidence" value="ECO:0007669"/>
    <property type="project" value="InterPro"/>
</dbReference>
<dbReference type="Pfam" id="PF08031">
    <property type="entry name" value="BBE"/>
    <property type="match status" value="1"/>
</dbReference>
<evidence type="ECO:0000256" key="4">
    <source>
        <dbReference type="ARBA" id="ARBA00022827"/>
    </source>
</evidence>
<dbReference type="InterPro" id="IPR050416">
    <property type="entry name" value="FAD-linked_Oxidoreductase"/>
</dbReference>
<dbReference type="InterPro" id="IPR016169">
    <property type="entry name" value="FAD-bd_PCMH_sub2"/>
</dbReference>
<evidence type="ECO:0000259" key="6">
    <source>
        <dbReference type="PROSITE" id="PS51387"/>
    </source>
</evidence>